<evidence type="ECO:0000256" key="1">
    <source>
        <dbReference type="SAM" id="MobiDB-lite"/>
    </source>
</evidence>
<dbReference type="RefSeq" id="WP_202625855.1">
    <property type="nucleotide sequence ID" value="NZ_MAEI02000001.1"/>
</dbReference>
<gene>
    <name evidence="2" type="ORF">BAU18_002149</name>
</gene>
<dbReference type="Proteomes" id="UP001429357">
    <property type="component" value="Unassembled WGS sequence"/>
</dbReference>
<dbReference type="EMBL" id="MAEI02000001">
    <property type="protein sequence ID" value="MEO1782537.1"/>
    <property type="molecule type" value="Genomic_DNA"/>
</dbReference>
<comment type="caution">
    <text evidence="2">The sequence shown here is derived from an EMBL/GenBank/DDBJ whole genome shotgun (WGS) entry which is preliminary data.</text>
</comment>
<accession>A0ABV0F647</accession>
<protein>
    <recommendedName>
        <fullName evidence="4">DUF669 domain-containing protein</fullName>
    </recommendedName>
</protein>
<proteinExistence type="predicted"/>
<keyword evidence="3" id="KW-1185">Reference proteome</keyword>
<organism evidence="2 3">
    <name type="scientific">Enterococcus diestrammenae</name>
    <dbReference type="NCBI Taxonomy" id="1155073"/>
    <lineage>
        <taxon>Bacteria</taxon>
        <taxon>Bacillati</taxon>
        <taxon>Bacillota</taxon>
        <taxon>Bacilli</taxon>
        <taxon>Lactobacillales</taxon>
        <taxon>Enterococcaceae</taxon>
        <taxon>Enterococcus</taxon>
    </lineage>
</organism>
<feature type="compositionally biased region" description="Low complexity" evidence="1">
    <location>
        <begin position="140"/>
        <end position="199"/>
    </location>
</feature>
<reference evidence="2 3" key="2">
    <citation type="submission" date="2024-02" db="EMBL/GenBank/DDBJ databases">
        <title>The Genome Sequence of Enterococcus diestrammenae JM9A.</title>
        <authorList>
            <person name="Earl A."/>
            <person name="Manson A."/>
            <person name="Gilmore M."/>
            <person name="Sanders J."/>
            <person name="Shea T."/>
            <person name="Howe W."/>
            <person name="Livny J."/>
            <person name="Cuomo C."/>
            <person name="Neafsey D."/>
            <person name="Birren B."/>
        </authorList>
    </citation>
    <scope>NUCLEOTIDE SEQUENCE [LARGE SCALE GENOMIC DNA]</scope>
    <source>
        <strain evidence="2 3">JM9A</strain>
    </source>
</reference>
<feature type="region of interest" description="Disordered" evidence="1">
    <location>
        <begin position="126"/>
        <end position="199"/>
    </location>
</feature>
<evidence type="ECO:0008006" key="4">
    <source>
        <dbReference type="Google" id="ProtNLM"/>
    </source>
</evidence>
<evidence type="ECO:0000313" key="2">
    <source>
        <dbReference type="EMBL" id="MEO1782537.1"/>
    </source>
</evidence>
<name>A0ABV0F647_9ENTE</name>
<evidence type="ECO:0000313" key="3">
    <source>
        <dbReference type="Proteomes" id="UP001429357"/>
    </source>
</evidence>
<sequence>MNNENEVIGWGESFQAEESSFKLLPAGEYNFTVTGFERKIYDGNSNKIQNGTPYAEVTLKVSGAEGESEVSDRIFMLKKWQWKLTQFFAGIGQSPIIGQPFQPNWSNVVGSQGRVKLIVNKYTKRDGSEGESNQVDEYLPGGQTQPVYTQQPTYNQAPQQPNFNQPPMQNQPQQGFTQPQQGFNQPQQPQAGGFQPGAF</sequence>
<reference evidence="3" key="1">
    <citation type="submission" date="2016-06" db="EMBL/GenBank/DDBJ databases">
        <title>Four novel species of enterococci isolated from chicken manure.</title>
        <authorList>
            <person name="Van Tyne D."/>
        </authorList>
    </citation>
    <scope>NUCLEOTIDE SEQUENCE [LARGE SCALE GENOMIC DNA]</scope>
    <source>
        <strain evidence="3">JM9A</strain>
    </source>
</reference>